<evidence type="ECO:0000256" key="1">
    <source>
        <dbReference type="ARBA" id="ARBA00022741"/>
    </source>
</evidence>
<dbReference type="InterPro" id="IPR003018">
    <property type="entry name" value="GAF"/>
</dbReference>
<name>A0ABZ1IG42_9PSEU</name>
<dbReference type="Pfam" id="PF01590">
    <property type="entry name" value="GAF"/>
    <property type="match status" value="1"/>
</dbReference>
<dbReference type="PANTHER" id="PTHR32071:SF122">
    <property type="entry name" value="SIGMA FACTOR"/>
    <property type="match status" value="1"/>
</dbReference>
<keyword evidence="3" id="KW-0805">Transcription regulation</keyword>
<gene>
    <name evidence="7" type="ORF">VSH64_14830</name>
</gene>
<dbReference type="PRINTS" id="PR01590">
    <property type="entry name" value="HTHFIS"/>
</dbReference>
<dbReference type="Pfam" id="PF02954">
    <property type="entry name" value="HTH_8"/>
    <property type="match status" value="1"/>
</dbReference>
<dbReference type="InterPro" id="IPR002197">
    <property type="entry name" value="HTH_Fis"/>
</dbReference>
<evidence type="ECO:0000313" key="7">
    <source>
        <dbReference type="EMBL" id="WSE33374.1"/>
    </source>
</evidence>
<sequence length="593" mass="64132">MTDAGASISSPDRLANAREQFLSTEQVDAESVRKTILASWWRSRTHRVAADHVKTPYVADPDLETPLLQSAGAVLDALEDKLSDLAVSVVLTDDQALVLDRRTEDRALERYLDGVQLARGFSYAEEFVGTNGIGTALEGRQPTAVFGHEHYAENLDTLACAGVPIRHPISGQVLGLLDLTCWKKDAGPLLLALAKATAHDIETELTNQVGLRELSLFSAYLRACRRGQGIVLAVNNDLVMLNDHARQLLVPEDQAALLARAVEALSSQSDRSLSMDLPSGARARLSYTPVSSDVGPAGGVVRARLLQEPEVVSARTDSRQPVLPGIVGTGALWARACLSVGRFARDRKWTVVEGEPGSGKLAVARAAHSGSTAGAPCEVVELDGLGPGEWETPVRRALRKGPGTVVFRHLDKLSQAEQRALAAVLDEARLDASVWGVATVTEGEQDGLDTDLMRHFPTSVTVPPLRHHIEDVRVLVPFLLAQLGKGPLLHCSPAALQLLLRNEWPGNVAQLRQVLRKVVHTRRAGVIEPEDLPPECRTVVKRVLNPLESLERDAIVRSLLDADGNKSRAAGSLGMSRATIYRKIRDYGIDIPS</sequence>
<dbReference type="SUPFAM" id="SSF52540">
    <property type="entry name" value="P-loop containing nucleoside triphosphate hydrolases"/>
    <property type="match status" value="1"/>
</dbReference>
<dbReference type="Gene3D" id="1.10.8.60">
    <property type="match status" value="1"/>
</dbReference>
<dbReference type="InterPro" id="IPR002078">
    <property type="entry name" value="Sigma_54_int"/>
</dbReference>
<dbReference type="InterPro" id="IPR027417">
    <property type="entry name" value="P-loop_NTPase"/>
</dbReference>
<evidence type="ECO:0000256" key="3">
    <source>
        <dbReference type="ARBA" id="ARBA00023015"/>
    </source>
</evidence>
<dbReference type="SUPFAM" id="SSF46689">
    <property type="entry name" value="Homeodomain-like"/>
    <property type="match status" value="1"/>
</dbReference>
<evidence type="ECO:0000256" key="2">
    <source>
        <dbReference type="ARBA" id="ARBA00022840"/>
    </source>
</evidence>
<dbReference type="EMBL" id="CP142149">
    <property type="protein sequence ID" value="WSE33374.1"/>
    <property type="molecule type" value="Genomic_DNA"/>
</dbReference>
<dbReference type="PROSITE" id="PS50045">
    <property type="entry name" value="SIGMA54_INTERACT_4"/>
    <property type="match status" value="1"/>
</dbReference>
<dbReference type="InterPro" id="IPR009057">
    <property type="entry name" value="Homeodomain-like_sf"/>
</dbReference>
<dbReference type="InterPro" id="IPR058031">
    <property type="entry name" value="AAA_lid_NorR"/>
</dbReference>
<dbReference type="Gene3D" id="3.40.50.300">
    <property type="entry name" value="P-loop containing nucleotide triphosphate hydrolases"/>
    <property type="match status" value="1"/>
</dbReference>
<evidence type="ECO:0000256" key="5">
    <source>
        <dbReference type="ARBA" id="ARBA00023163"/>
    </source>
</evidence>
<dbReference type="Pfam" id="PF25601">
    <property type="entry name" value="AAA_lid_14"/>
    <property type="match status" value="1"/>
</dbReference>
<dbReference type="Gene3D" id="1.10.10.60">
    <property type="entry name" value="Homeodomain-like"/>
    <property type="match status" value="1"/>
</dbReference>
<evidence type="ECO:0000259" key="6">
    <source>
        <dbReference type="PROSITE" id="PS50045"/>
    </source>
</evidence>
<reference evidence="7 8" key="1">
    <citation type="journal article" date="2015" name="Int. J. Syst. Evol. Microbiol.">
        <title>Amycolatopsis rhabdoformis sp. nov., an actinomycete isolated from a tropical forest soil.</title>
        <authorList>
            <person name="Souza W.R."/>
            <person name="Silva R.E."/>
            <person name="Goodfellow M."/>
            <person name="Busarakam K."/>
            <person name="Figueiro F.S."/>
            <person name="Ferreira D."/>
            <person name="Rodrigues-Filho E."/>
            <person name="Moraes L.A.B."/>
            <person name="Zucchi T.D."/>
        </authorList>
    </citation>
    <scope>NUCLEOTIDE SEQUENCE [LARGE SCALE GENOMIC DNA]</scope>
    <source>
        <strain evidence="7 8">NCIMB 14900</strain>
    </source>
</reference>
<proteinExistence type="predicted"/>
<dbReference type="Proteomes" id="UP001330812">
    <property type="component" value="Chromosome"/>
</dbReference>
<accession>A0ABZ1IG42</accession>
<feature type="domain" description="Sigma-54 factor interaction" evidence="6">
    <location>
        <begin position="326"/>
        <end position="520"/>
    </location>
</feature>
<keyword evidence="2" id="KW-0067">ATP-binding</keyword>
<dbReference type="PANTHER" id="PTHR32071">
    <property type="entry name" value="TRANSCRIPTIONAL REGULATORY PROTEIN"/>
    <property type="match status" value="1"/>
</dbReference>
<evidence type="ECO:0000313" key="8">
    <source>
        <dbReference type="Proteomes" id="UP001330812"/>
    </source>
</evidence>
<keyword evidence="1" id="KW-0547">Nucleotide-binding</keyword>
<keyword evidence="8" id="KW-1185">Reference proteome</keyword>
<dbReference type="RefSeq" id="WP_326836174.1">
    <property type="nucleotide sequence ID" value="NZ_CP142149.1"/>
</dbReference>
<evidence type="ECO:0000256" key="4">
    <source>
        <dbReference type="ARBA" id="ARBA00023125"/>
    </source>
</evidence>
<organism evidence="7 8">
    <name type="scientific">Amycolatopsis rhabdoformis</name>
    <dbReference type="NCBI Taxonomy" id="1448059"/>
    <lineage>
        <taxon>Bacteria</taxon>
        <taxon>Bacillati</taxon>
        <taxon>Actinomycetota</taxon>
        <taxon>Actinomycetes</taxon>
        <taxon>Pseudonocardiales</taxon>
        <taxon>Pseudonocardiaceae</taxon>
        <taxon>Amycolatopsis</taxon>
    </lineage>
</organism>
<dbReference type="InterPro" id="IPR029016">
    <property type="entry name" value="GAF-like_dom_sf"/>
</dbReference>
<keyword evidence="5" id="KW-0804">Transcription</keyword>
<keyword evidence="4" id="KW-0238">DNA-binding</keyword>
<protein>
    <submittedName>
        <fullName evidence="7">Helix-turn-helix domain-containing protein</fullName>
    </submittedName>
</protein>
<dbReference type="Gene3D" id="3.30.450.40">
    <property type="match status" value="1"/>
</dbReference>